<dbReference type="EC" id="1.18.1.2" evidence="15"/>
<dbReference type="InterPro" id="IPR017927">
    <property type="entry name" value="FAD-bd_FR_type"/>
</dbReference>
<evidence type="ECO:0000256" key="11">
    <source>
        <dbReference type="ARBA" id="ARBA00023014"/>
    </source>
</evidence>
<evidence type="ECO:0000313" key="16">
    <source>
        <dbReference type="Proteomes" id="UP000051184"/>
    </source>
</evidence>
<dbReference type="SUPFAM" id="SSF63380">
    <property type="entry name" value="Riboflavin synthase domain-like"/>
    <property type="match status" value="1"/>
</dbReference>
<dbReference type="Pfam" id="PF01794">
    <property type="entry name" value="Ferric_reduct"/>
    <property type="match status" value="1"/>
</dbReference>
<name>A0A0P1ITT1_9RHOB</name>
<keyword evidence="7" id="KW-0274">FAD</keyword>
<dbReference type="GO" id="GO:0046872">
    <property type="term" value="F:metal ion binding"/>
    <property type="evidence" value="ECO:0007669"/>
    <property type="project" value="UniProtKB-KW"/>
</dbReference>
<dbReference type="OrthoDB" id="9792185at2"/>
<evidence type="ECO:0000259" key="14">
    <source>
        <dbReference type="PROSITE" id="PS51384"/>
    </source>
</evidence>
<feature type="transmembrane region" description="Helical" evidence="13">
    <location>
        <begin position="165"/>
        <end position="185"/>
    </location>
</feature>
<dbReference type="GO" id="GO:0004324">
    <property type="term" value="F:ferredoxin-NADP+ reductase activity"/>
    <property type="evidence" value="ECO:0007669"/>
    <property type="project" value="UniProtKB-EC"/>
</dbReference>
<keyword evidence="10" id="KW-0408">Iron</keyword>
<evidence type="ECO:0000256" key="5">
    <source>
        <dbReference type="ARBA" id="ARBA00022714"/>
    </source>
</evidence>
<dbReference type="EMBL" id="CYUE01000012">
    <property type="protein sequence ID" value="CUK25347.1"/>
    <property type="molecule type" value="Genomic_DNA"/>
</dbReference>
<dbReference type="AlphaFoldDB" id="A0A0P1ITT1"/>
<feature type="domain" description="FAD-binding FR-type" evidence="14">
    <location>
        <begin position="187"/>
        <end position="288"/>
    </location>
</feature>
<keyword evidence="16" id="KW-1185">Reference proteome</keyword>
<proteinExistence type="predicted"/>
<evidence type="ECO:0000256" key="1">
    <source>
        <dbReference type="ARBA" id="ARBA00001974"/>
    </source>
</evidence>
<dbReference type="GO" id="GO:0051537">
    <property type="term" value="F:2 iron, 2 sulfur cluster binding"/>
    <property type="evidence" value="ECO:0007669"/>
    <property type="project" value="UniProtKB-KW"/>
</dbReference>
<evidence type="ECO:0000256" key="6">
    <source>
        <dbReference type="ARBA" id="ARBA00022723"/>
    </source>
</evidence>
<accession>A0A0P1ITT1</accession>
<dbReference type="Proteomes" id="UP000051184">
    <property type="component" value="Unassembled WGS sequence"/>
</dbReference>
<dbReference type="InterPro" id="IPR039261">
    <property type="entry name" value="FNR_nucleotide-bd"/>
</dbReference>
<evidence type="ECO:0000256" key="9">
    <source>
        <dbReference type="ARBA" id="ARBA00023002"/>
    </source>
</evidence>
<evidence type="ECO:0000313" key="15">
    <source>
        <dbReference type="EMBL" id="CUK25347.1"/>
    </source>
</evidence>
<dbReference type="GO" id="GO:0050660">
    <property type="term" value="F:flavin adenine dinucleotide binding"/>
    <property type="evidence" value="ECO:0007669"/>
    <property type="project" value="TreeGrafter"/>
</dbReference>
<dbReference type="InterPro" id="IPR017938">
    <property type="entry name" value="Riboflavin_synthase-like_b-brl"/>
</dbReference>
<feature type="transmembrane region" description="Helical" evidence="13">
    <location>
        <begin position="68"/>
        <end position="86"/>
    </location>
</feature>
<evidence type="ECO:0000256" key="2">
    <source>
        <dbReference type="ARBA" id="ARBA00004141"/>
    </source>
</evidence>
<keyword evidence="12 13" id="KW-0472">Membrane</keyword>
<feature type="transmembrane region" description="Helical" evidence="13">
    <location>
        <begin position="140"/>
        <end position="159"/>
    </location>
</feature>
<evidence type="ECO:0000256" key="13">
    <source>
        <dbReference type="SAM" id="Phobius"/>
    </source>
</evidence>
<comment type="cofactor">
    <cofactor evidence="1">
        <name>FAD</name>
        <dbReference type="ChEBI" id="CHEBI:57692"/>
    </cofactor>
</comment>
<dbReference type="GO" id="GO:0051213">
    <property type="term" value="F:dioxygenase activity"/>
    <property type="evidence" value="ECO:0007669"/>
    <property type="project" value="UniProtKB-KW"/>
</dbReference>
<dbReference type="Pfam" id="PF00175">
    <property type="entry name" value="NAD_binding_1"/>
    <property type="match status" value="1"/>
</dbReference>
<keyword evidence="9 15" id="KW-0560">Oxidoreductase</keyword>
<keyword evidence="8 13" id="KW-1133">Transmembrane helix</keyword>
<dbReference type="PANTHER" id="PTHR47354">
    <property type="entry name" value="NADH OXIDOREDUCTASE HCR"/>
    <property type="match status" value="1"/>
</dbReference>
<reference evidence="16" key="1">
    <citation type="submission" date="2015-09" db="EMBL/GenBank/DDBJ databases">
        <authorList>
            <person name="Rodrigo-Torres Lidia"/>
            <person name="Arahal R.David."/>
        </authorList>
    </citation>
    <scope>NUCLEOTIDE SEQUENCE [LARGE SCALE GENOMIC DNA]</scope>
    <source>
        <strain evidence="16">CECT 5114</strain>
    </source>
</reference>
<feature type="transmembrane region" description="Helical" evidence="13">
    <location>
        <begin position="29"/>
        <end position="47"/>
    </location>
</feature>
<feature type="transmembrane region" description="Helical" evidence="13">
    <location>
        <begin position="294"/>
        <end position="312"/>
    </location>
</feature>
<dbReference type="Gene3D" id="3.40.50.80">
    <property type="entry name" value="Nucleotide-binding domain of ferredoxin-NADP reductase (FNR) module"/>
    <property type="match status" value="1"/>
</dbReference>
<evidence type="ECO:0000256" key="7">
    <source>
        <dbReference type="ARBA" id="ARBA00022827"/>
    </source>
</evidence>
<evidence type="ECO:0000256" key="12">
    <source>
        <dbReference type="ARBA" id="ARBA00023136"/>
    </source>
</evidence>
<protein>
    <submittedName>
        <fullName evidence="15">Naphthalene 1,2-dioxygenase/salicylate 5-hydroxylase systems, ferredoxin--NAD(P)(+) reductase component</fullName>
        <ecNumber evidence="15">1.18.1.2</ecNumber>
    </submittedName>
</protein>
<dbReference type="InterPro" id="IPR013130">
    <property type="entry name" value="Fe3_Rdtase_TM_dom"/>
</dbReference>
<evidence type="ECO:0000256" key="4">
    <source>
        <dbReference type="ARBA" id="ARBA00022692"/>
    </source>
</evidence>
<dbReference type="InterPro" id="IPR013112">
    <property type="entry name" value="FAD-bd_8"/>
</dbReference>
<keyword evidence="4 13" id="KW-0812">Transmembrane</keyword>
<dbReference type="InterPro" id="IPR001433">
    <property type="entry name" value="OxRdtase_FAD/NAD-bd"/>
</dbReference>
<keyword evidence="6" id="KW-0479">Metal-binding</keyword>
<evidence type="ECO:0000256" key="8">
    <source>
        <dbReference type="ARBA" id="ARBA00022989"/>
    </source>
</evidence>
<gene>
    <name evidence="15" type="primary">nagAa</name>
    <name evidence="15" type="ORF">TA5114_01145</name>
</gene>
<keyword evidence="15" id="KW-0223">Dioxygenase</keyword>
<comment type="subcellular location">
    <subcellularLocation>
        <location evidence="2">Membrane</location>
        <topology evidence="2">Multi-pass membrane protein</topology>
    </subcellularLocation>
</comment>
<dbReference type="CDD" id="cd06198">
    <property type="entry name" value="FNR_like_3"/>
    <property type="match status" value="1"/>
</dbReference>
<sequence>MNLIGLIIIAVTTLFPAYQLFTLPNITDQLALFSQYLGIAALILMAWGQILSTRVRGIETIFGGLDRVYVLHKWAGILAMVALLLHDTIDADMRGLGQAGALEDLAETLGEISLYGLLILVVVSIATFIPYHLWKWTHKAMGAMFIAGSFHFVFILKPFAMTDPAGLYTGAFCALGVIAYIWMLLPEGMRPSHGYKITGIQKSGDALAITLQPQGKGLKPAPGQFGVFQFTDTGKTEPHPFSFSKVEEDGTLRVTIKALGDFTSRLGRFVETGQDVRIQGPFGRFRHYGKKQEVWVAGGIGITPFLAWAHALSADAPQINLFYCVKSKETAPHLDEIEALAAAKSNLTLHVIASNEGQRLSADMIADQVDGDLSTMGVSFCGPVSLREALQKGLSRHGVGPRSFHFEEFEFRTGVGLKALAKWVMSKKEPALEQIAAHRNKRA</sequence>
<dbReference type="InterPro" id="IPR050415">
    <property type="entry name" value="MRET"/>
</dbReference>
<evidence type="ECO:0000256" key="10">
    <source>
        <dbReference type="ARBA" id="ARBA00023004"/>
    </source>
</evidence>
<dbReference type="PANTHER" id="PTHR47354:SF8">
    <property type="entry name" value="1,2-PHENYLACETYL-COA EPOXIDASE, SUBUNIT E"/>
    <property type="match status" value="1"/>
</dbReference>
<dbReference type="STRING" id="1715691.TA5113_02786"/>
<evidence type="ECO:0000256" key="3">
    <source>
        <dbReference type="ARBA" id="ARBA00022630"/>
    </source>
</evidence>
<dbReference type="Pfam" id="PF08022">
    <property type="entry name" value="FAD_binding_8"/>
    <property type="match status" value="1"/>
</dbReference>
<organism evidence="15 16">
    <name type="scientific">Cognatishimia activa</name>
    <dbReference type="NCBI Taxonomy" id="1715691"/>
    <lineage>
        <taxon>Bacteria</taxon>
        <taxon>Pseudomonadati</taxon>
        <taxon>Pseudomonadota</taxon>
        <taxon>Alphaproteobacteria</taxon>
        <taxon>Rhodobacterales</taxon>
        <taxon>Paracoccaceae</taxon>
        <taxon>Cognatishimia</taxon>
    </lineage>
</organism>
<keyword evidence="3" id="KW-0285">Flavoprotein</keyword>
<dbReference type="SUPFAM" id="SSF52343">
    <property type="entry name" value="Ferredoxin reductase-like, C-terminal NADP-linked domain"/>
    <property type="match status" value="1"/>
</dbReference>
<dbReference type="Gene3D" id="2.40.30.10">
    <property type="entry name" value="Translation factors"/>
    <property type="match status" value="1"/>
</dbReference>
<feature type="transmembrane region" description="Helical" evidence="13">
    <location>
        <begin position="112"/>
        <end position="133"/>
    </location>
</feature>
<dbReference type="RefSeq" id="WP_058314320.1">
    <property type="nucleotide sequence ID" value="NZ_CYTO01000024.1"/>
</dbReference>
<keyword evidence="5" id="KW-0001">2Fe-2S</keyword>
<dbReference type="GO" id="GO:0016020">
    <property type="term" value="C:membrane"/>
    <property type="evidence" value="ECO:0007669"/>
    <property type="project" value="UniProtKB-SubCell"/>
</dbReference>
<keyword evidence="11" id="KW-0411">Iron-sulfur</keyword>
<dbReference type="PROSITE" id="PS51384">
    <property type="entry name" value="FAD_FR"/>
    <property type="match status" value="1"/>
</dbReference>